<comment type="caution">
    <text evidence="1">The sequence shown here is derived from an EMBL/GenBank/DDBJ whole genome shotgun (WGS) entry which is preliminary data.</text>
</comment>
<organism evidence="1 2">
    <name type="scientific">Sphaerotilus montanus</name>
    <dbReference type="NCBI Taxonomy" id="522889"/>
    <lineage>
        <taxon>Bacteria</taxon>
        <taxon>Pseudomonadati</taxon>
        <taxon>Pseudomonadota</taxon>
        <taxon>Betaproteobacteria</taxon>
        <taxon>Burkholderiales</taxon>
        <taxon>Sphaerotilaceae</taxon>
        <taxon>Sphaerotilus</taxon>
    </lineage>
</organism>
<evidence type="ECO:0000313" key="2">
    <source>
        <dbReference type="Proteomes" id="UP000518288"/>
    </source>
</evidence>
<dbReference type="SUPFAM" id="SSF102588">
    <property type="entry name" value="LmbE-like"/>
    <property type="match status" value="1"/>
</dbReference>
<dbReference type="PANTHER" id="PTHR12993:SF30">
    <property type="entry name" value="N-ACETYL-ALPHA-D-GLUCOSAMINYL L-MALATE DEACETYLASE 1"/>
    <property type="match status" value="1"/>
</dbReference>
<proteinExistence type="predicted"/>
<sequence length="216" mass="24151">MLSLNPATGRDRLHLLCLGAHSDDLEIGCSGAVLRWLAEVPEVHVTWVVLSAPGERALEARRSAKALLKGAASAEVVIGDFSDAHFPSETARIKAFFAELGRRTTPDLVLTHRLEDRHQDHRTVAELTWQAWRDHLVLEYEIPKYEGDLGQPNVYVPLPAEIARRKVRHLMKHFGTQRSKGWFTEATFQGLMALRGIECRAPSGQAEALHARKVVL</sequence>
<name>A0A7Y9UAZ3_9BURK</name>
<dbReference type="Proteomes" id="UP000518288">
    <property type="component" value="Unassembled WGS sequence"/>
</dbReference>
<protein>
    <submittedName>
        <fullName evidence="1">LmbE family N-acetylglucosaminyl deacetylase</fullName>
    </submittedName>
</protein>
<dbReference type="RefSeq" id="WP_179632864.1">
    <property type="nucleotide sequence ID" value="NZ_JACCFH010000001.1"/>
</dbReference>
<dbReference type="Pfam" id="PF02585">
    <property type="entry name" value="PIG-L"/>
    <property type="match status" value="1"/>
</dbReference>
<dbReference type="InterPro" id="IPR024078">
    <property type="entry name" value="LmbE-like_dom_sf"/>
</dbReference>
<dbReference type="InterPro" id="IPR003737">
    <property type="entry name" value="GlcNAc_PI_deacetylase-related"/>
</dbReference>
<evidence type="ECO:0000313" key="1">
    <source>
        <dbReference type="EMBL" id="NYG31919.1"/>
    </source>
</evidence>
<dbReference type="GO" id="GO:0016811">
    <property type="term" value="F:hydrolase activity, acting on carbon-nitrogen (but not peptide) bonds, in linear amides"/>
    <property type="evidence" value="ECO:0007669"/>
    <property type="project" value="TreeGrafter"/>
</dbReference>
<dbReference type="AlphaFoldDB" id="A0A7Y9UAZ3"/>
<accession>A0A7Y9UAZ3</accession>
<dbReference type="Gene3D" id="3.40.50.10320">
    <property type="entry name" value="LmbE-like"/>
    <property type="match status" value="1"/>
</dbReference>
<gene>
    <name evidence="1" type="ORF">BDD16_000905</name>
</gene>
<dbReference type="EMBL" id="JACCFH010000001">
    <property type="protein sequence ID" value="NYG31919.1"/>
    <property type="molecule type" value="Genomic_DNA"/>
</dbReference>
<keyword evidence="2" id="KW-1185">Reference proteome</keyword>
<dbReference type="PANTHER" id="PTHR12993">
    <property type="entry name" value="N-ACETYLGLUCOSAMINYL-PHOSPHATIDYLINOSITOL DE-N-ACETYLASE-RELATED"/>
    <property type="match status" value="1"/>
</dbReference>
<reference evidence="1 2" key="1">
    <citation type="submission" date="2020-07" db="EMBL/GenBank/DDBJ databases">
        <title>Genomic Encyclopedia of Archaeal and Bacterial Type Strains, Phase II (KMG-II): from individual species to whole genera.</title>
        <authorList>
            <person name="Goeker M."/>
        </authorList>
    </citation>
    <scope>NUCLEOTIDE SEQUENCE [LARGE SCALE GENOMIC DNA]</scope>
    <source>
        <strain evidence="1 2">DSM 21226</strain>
    </source>
</reference>